<dbReference type="EMBL" id="KV427452">
    <property type="protein sequence ID" value="KZV77858.1"/>
    <property type="molecule type" value="Genomic_DNA"/>
</dbReference>
<feature type="non-terminal residue" evidence="2">
    <location>
        <position position="258"/>
    </location>
</feature>
<evidence type="ECO:0000313" key="3">
    <source>
        <dbReference type="Proteomes" id="UP000077266"/>
    </source>
</evidence>
<reference evidence="2 3" key="1">
    <citation type="journal article" date="2016" name="Mol. Biol. Evol.">
        <title>Comparative Genomics of Early-Diverging Mushroom-Forming Fungi Provides Insights into the Origins of Lignocellulose Decay Capabilities.</title>
        <authorList>
            <person name="Nagy L.G."/>
            <person name="Riley R."/>
            <person name="Tritt A."/>
            <person name="Adam C."/>
            <person name="Daum C."/>
            <person name="Floudas D."/>
            <person name="Sun H."/>
            <person name="Yadav J.S."/>
            <person name="Pangilinan J."/>
            <person name="Larsson K.H."/>
            <person name="Matsuura K."/>
            <person name="Barry K."/>
            <person name="Labutti K."/>
            <person name="Kuo R."/>
            <person name="Ohm R.A."/>
            <person name="Bhattacharya S.S."/>
            <person name="Shirouzu T."/>
            <person name="Yoshinaga Y."/>
            <person name="Martin F.M."/>
            <person name="Grigoriev I.V."/>
            <person name="Hibbett D.S."/>
        </authorList>
    </citation>
    <scope>NUCLEOTIDE SEQUENCE [LARGE SCALE GENOMIC DNA]</scope>
    <source>
        <strain evidence="2 3">HHB12029</strain>
    </source>
</reference>
<feature type="region of interest" description="Disordered" evidence="1">
    <location>
        <begin position="1"/>
        <end position="20"/>
    </location>
</feature>
<name>A0A166MBP9_EXIGL</name>
<sequence length="258" mass="28691">MKQAPANRKARLRDLGDCGRRGDEVELESESVGYVDLSARELGTPKHDVDSSATVCSSSSRWVDSARRDSSILRTTSSQQDLTDIDLTTRNAAWAWTQAFRNVELPDRPPNLSGHYYAALLFEAICDICYGRCKMLKDTYWDFSKRVCIKCSRTHFVAVPDTIHGLSNAQIVQVVPASRNPGGVASHGNTLDSALRKVEQEIGGVVDDPTKLAVYIQKTTLRLSAVEAHAREVGEWNEKEVVARQKSDRGRRRGTSNR</sequence>
<organism evidence="2 3">
    <name type="scientific">Exidia glandulosa HHB12029</name>
    <dbReference type="NCBI Taxonomy" id="1314781"/>
    <lineage>
        <taxon>Eukaryota</taxon>
        <taxon>Fungi</taxon>
        <taxon>Dikarya</taxon>
        <taxon>Basidiomycota</taxon>
        <taxon>Agaricomycotina</taxon>
        <taxon>Agaricomycetes</taxon>
        <taxon>Auriculariales</taxon>
        <taxon>Exidiaceae</taxon>
        <taxon>Exidia</taxon>
    </lineage>
</organism>
<dbReference type="Proteomes" id="UP000077266">
    <property type="component" value="Unassembled WGS sequence"/>
</dbReference>
<evidence type="ECO:0000256" key="1">
    <source>
        <dbReference type="SAM" id="MobiDB-lite"/>
    </source>
</evidence>
<accession>A0A166MBP9</accession>
<dbReference type="InParanoid" id="A0A166MBP9"/>
<protein>
    <submittedName>
        <fullName evidence="2">Uncharacterized protein</fullName>
    </submittedName>
</protein>
<dbReference type="OrthoDB" id="2322499at2759"/>
<proteinExistence type="predicted"/>
<dbReference type="AlphaFoldDB" id="A0A166MBP9"/>
<evidence type="ECO:0000313" key="2">
    <source>
        <dbReference type="EMBL" id="KZV77858.1"/>
    </source>
</evidence>
<keyword evidence="3" id="KW-1185">Reference proteome</keyword>
<gene>
    <name evidence="2" type="ORF">EXIGLDRAFT_694209</name>
</gene>